<dbReference type="Proteomes" id="UP000006690">
    <property type="component" value="Chromosome"/>
</dbReference>
<organism evidence="12 13">
    <name type="scientific">Pantoea ananatis (strain AJ13355)</name>
    <dbReference type="NCBI Taxonomy" id="932677"/>
    <lineage>
        <taxon>Bacteria</taxon>
        <taxon>Pseudomonadati</taxon>
        <taxon>Pseudomonadota</taxon>
        <taxon>Gammaproteobacteria</taxon>
        <taxon>Enterobacterales</taxon>
        <taxon>Erwiniaceae</taxon>
        <taxon>Pantoea</taxon>
    </lineage>
</organism>
<evidence type="ECO:0000256" key="8">
    <source>
        <dbReference type="ARBA" id="ARBA00034011"/>
    </source>
</evidence>
<dbReference type="HOGENOM" id="CLU_021628_0_0_6"/>
<keyword evidence="3 11" id="KW-0813">Transport</keyword>
<protein>
    <recommendedName>
        <fullName evidence="11">L-lactate permease</fullName>
    </recommendedName>
</protein>
<dbReference type="AlphaFoldDB" id="A0A0H3KTG1"/>
<dbReference type="OrthoDB" id="9761056at2"/>
<comment type="catalytic activity">
    <reaction evidence="8">
        <text>(S)-lactate(in) + H(+)(in) = (S)-lactate(out) + H(+)(out)</text>
        <dbReference type="Rhea" id="RHEA:29415"/>
        <dbReference type="ChEBI" id="CHEBI:15378"/>
        <dbReference type="ChEBI" id="CHEBI:16651"/>
    </reaction>
    <physiologicalReaction direction="right-to-left" evidence="8">
        <dbReference type="Rhea" id="RHEA:29417"/>
    </physiologicalReaction>
</comment>
<evidence type="ECO:0000256" key="4">
    <source>
        <dbReference type="ARBA" id="ARBA00022475"/>
    </source>
</evidence>
<accession>A0A0H3KTG1</accession>
<feature type="transmembrane region" description="Helical" evidence="11">
    <location>
        <begin position="529"/>
        <end position="550"/>
    </location>
</feature>
<dbReference type="NCBIfam" id="TIGR00795">
    <property type="entry name" value="lctP"/>
    <property type="match status" value="1"/>
</dbReference>
<name>A0A0H3KTG1_PANAA</name>
<proteinExistence type="inferred from homology"/>
<feature type="transmembrane region" description="Helical" evidence="11">
    <location>
        <begin position="118"/>
        <end position="147"/>
    </location>
</feature>
<evidence type="ECO:0000256" key="3">
    <source>
        <dbReference type="ARBA" id="ARBA00022448"/>
    </source>
</evidence>
<comment type="catalytic activity">
    <reaction evidence="10">
        <text>glycolate(in) + H(+)(in) = glycolate(out) + H(+)(out)</text>
        <dbReference type="Rhea" id="RHEA:29411"/>
        <dbReference type="ChEBI" id="CHEBI:15378"/>
        <dbReference type="ChEBI" id="CHEBI:29805"/>
    </reaction>
    <physiologicalReaction direction="right-to-left" evidence="10">
        <dbReference type="Rhea" id="RHEA:29413"/>
    </physiologicalReaction>
</comment>
<dbReference type="PANTHER" id="PTHR30003:SF0">
    <property type="entry name" value="GLYCOLATE PERMEASE GLCA-RELATED"/>
    <property type="match status" value="1"/>
</dbReference>
<evidence type="ECO:0000256" key="1">
    <source>
        <dbReference type="ARBA" id="ARBA00004651"/>
    </source>
</evidence>
<dbReference type="RefSeq" id="WP_014593038.1">
    <property type="nucleotide sequence ID" value="NC_017531.2"/>
</dbReference>
<comment type="function">
    <text evidence="11">Uptake of L-lactate across the membrane. Can also transport D-lactate and glycolate.</text>
</comment>
<feature type="transmembrane region" description="Helical" evidence="11">
    <location>
        <begin position="252"/>
        <end position="269"/>
    </location>
</feature>
<comment type="subcellular location">
    <subcellularLocation>
        <location evidence="11">Cell inner membrane</location>
        <topology evidence="11">Multi-pass membrane protein</topology>
    </subcellularLocation>
    <subcellularLocation>
        <location evidence="1">Cell membrane</location>
        <topology evidence="1">Multi-pass membrane protein</topology>
    </subcellularLocation>
</comment>
<evidence type="ECO:0000313" key="13">
    <source>
        <dbReference type="Proteomes" id="UP000006690"/>
    </source>
</evidence>
<evidence type="ECO:0000313" key="12">
    <source>
        <dbReference type="EMBL" id="BAK10334.1"/>
    </source>
</evidence>
<comment type="catalytic activity">
    <reaction evidence="9">
        <text>(R)-lactate(in) + H(+)(in) = (R)-lactate(out) + H(+)(out)</text>
        <dbReference type="Rhea" id="RHEA:71791"/>
        <dbReference type="ChEBI" id="CHEBI:15378"/>
        <dbReference type="ChEBI" id="CHEBI:16004"/>
    </reaction>
    <physiologicalReaction direction="right-to-left" evidence="9">
        <dbReference type="Rhea" id="RHEA:71793"/>
    </physiologicalReaction>
</comment>
<dbReference type="GO" id="GO:0015129">
    <property type="term" value="F:lactate transmembrane transporter activity"/>
    <property type="evidence" value="ECO:0007669"/>
    <property type="project" value="UniProtKB-UniRule"/>
</dbReference>
<dbReference type="InterPro" id="IPR003804">
    <property type="entry name" value="Lactate_perm"/>
</dbReference>
<feature type="transmembrane region" description="Helical" evidence="11">
    <location>
        <begin position="368"/>
        <end position="387"/>
    </location>
</feature>
<evidence type="ECO:0000256" key="9">
    <source>
        <dbReference type="ARBA" id="ARBA00034057"/>
    </source>
</evidence>
<evidence type="ECO:0000256" key="11">
    <source>
        <dbReference type="RuleBase" id="RU365092"/>
    </source>
</evidence>
<feature type="transmembrane region" description="Helical" evidence="11">
    <location>
        <begin position="431"/>
        <end position="456"/>
    </location>
</feature>
<evidence type="ECO:0000256" key="7">
    <source>
        <dbReference type="ARBA" id="ARBA00023136"/>
    </source>
</evidence>
<evidence type="ECO:0000256" key="2">
    <source>
        <dbReference type="ARBA" id="ARBA00010100"/>
    </source>
</evidence>
<feature type="transmembrane region" description="Helical" evidence="11">
    <location>
        <begin position="154"/>
        <end position="179"/>
    </location>
</feature>
<dbReference type="eggNOG" id="COG1620">
    <property type="taxonomic scope" value="Bacteria"/>
</dbReference>
<feature type="transmembrane region" description="Helical" evidence="11">
    <location>
        <begin position="12"/>
        <end position="33"/>
    </location>
</feature>
<keyword evidence="7 11" id="KW-0472">Membrane</keyword>
<keyword evidence="4" id="KW-1003">Cell membrane</keyword>
<feature type="transmembrane region" description="Helical" evidence="11">
    <location>
        <begin position="39"/>
        <end position="58"/>
    </location>
</feature>
<dbReference type="NCBIfam" id="NF007740">
    <property type="entry name" value="PRK10420.1"/>
    <property type="match status" value="1"/>
</dbReference>
<keyword evidence="5 11" id="KW-0812">Transmembrane</keyword>
<dbReference type="KEGG" id="paj:PAJ_0254"/>
<comment type="similarity">
    <text evidence="2 11">Belongs to the lactate permease family.</text>
</comment>
<keyword evidence="11" id="KW-0997">Cell inner membrane</keyword>
<feature type="transmembrane region" description="Helical" evidence="11">
    <location>
        <begin position="70"/>
        <end position="91"/>
    </location>
</feature>
<dbReference type="PATRIC" id="fig|932677.3.peg.280"/>
<gene>
    <name evidence="12" type="primary">lldP</name>
    <name evidence="12" type="ordered locus">PAJ_0254</name>
</gene>
<reference evidence="13" key="1">
    <citation type="journal article" date="2012" name="Appl. Microbiol. Biotechnol.">
        <title>The complete genome sequence of Pantoea ananatis AJ13355, an organism with great biotechnological potential.</title>
        <authorList>
            <person name="Hara Y."/>
            <person name="Kadotani N."/>
            <person name="Izui H."/>
            <person name="Katashkina J.I."/>
            <person name="Kuvaeva T.M."/>
            <person name="Andreeva I.G."/>
            <person name="Golubeva L.I."/>
            <person name="Malko D.B."/>
            <person name="Makeev V.J."/>
            <person name="Mashko S.V."/>
            <person name="Kozlov Y.I."/>
        </authorList>
    </citation>
    <scope>NUCLEOTIDE SEQUENCE [LARGE SCALE GENOMIC DNA]</scope>
    <source>
        <strain evidence="13">AJ13355</strain>
    </source>
</reference>
<keyword evidence="6 11" id="KW-1133">Transmembrane helix</keyword>
<dbReference type="GO" id="GO:0005886">
    <property type="term" value="C:plasma membrane"/>
    <property type="evidence" value="ECO:0007669"/>
    <property type="project" value="UniProtKB-SubCell"/>
</dbReference>
<evidence type="ECO:0000256" key="6">
    <source>
        <dbReference type="ARBA" id="ARBA00022989"/>
    </source>
</evidence>
<feature type="transmembrane region" description="Helical" evidence="11">
    <location>
        <begin position="407"/>
        <end position="425"/>
    </location>
</feature>
<feature type="transmembrane region" description="Helical" evidence="11">
    <location>
        <begin position="299"/>
        <end position="318"/>
    </location>
</feature>
<evidence type="ECO:0000256" key="5">
    <source>
        <dbReference type="ARBA" id="ARBA00022692"/>
    </source>
</evidence>
<dbReference type="PANTHER" id="PTHR30003">
    <property type="entry name" value="L-LACTATE PERMEASE"/>
    <property type="match status" value="1"/>
</dbReference>
<feature type="transmembrane region" description="Helical" evidence="11">
    <location>
        <begin position="224"/>
        <end position="246"/>
    </location>
</feature>
<dbReference type="EMBL" id="AP012032">
    <property type="protein sequence ID" value="BAK10334.1"/>
    <property type="molecule type" value="Genomic_DNA"/>
</dbReference>
<evidence type="ECO:0000256" key="10">
    <source>
        <dbReference type="ARBA" id="ARBA00034062"/>
    </source>
</evidence>
<dbReference type="Pfam" id="PF02652">
    <property type="entry name" value="Lactate_perm"/>
    <property type="match status" value="1"/>
</dbReference>
<sequence length="551" mass="59186">MQIWQQNYDPLNNIWLSSLIALLPVLFFFFALIRLKMKGYQAATLTVVLALLVALLLYRMPLQQALASAVYGFMYGLWPIAWIIVAAVFVYKISVKTGQFDIIRASILSITPDQRLQMLIVGFSFGAFLEGAAGFGAPVAITAALLVGLGFNPLYAAGLCLIVNTAPVAFGAMGIPIIVAGQVTGLDSFAIGQMAGRQLPLLTIVVLFWIMAIMDGWRGVKETWPAVIVAGGSFAIAQFLSSNFLGPELPDIISSLASLISLTLFLRIWQPVRIFRFSETESPHAGQPVKRQKYTTGQVVRAWMPFLFLTATVTVWSIPPFKALFAKGGALAESVLSLPVPGLDGWVTKMPPVVAQPSSWPAIFKLDLLSATGTAILVAALVAIIFLKMKPRTAVVTFAETLKELMLPIYSIGMVLAFAFISNYSGLSATLALALAHTGHAFTFFSPFLGWLGVFLTGSDTSSNALFAALQATTAQQIGVSDILLVAANTTGGVTGKMISPQSIAIACAAVGLVGRESDLFRFTVKHSLIFTCLVGIITTLQAYVFPWMIP</sequence>
<feature type="transmembrane region" description="Helical" evidence="11">
    <location>
        <begin position="199"/>
        <end position="217"/>
    </location>
</feature>
<dbReference type="GO" id="GO:0015295">
    <property type="term" value="F:solute:proton symporter activity"/>
    <property type="evidence" value="ECO:0007669"/>
    <property type="project" value="TreeGrafter"/>
</dbReference>